<sequence>MKTDETYKLYLRDLVYLIKERHAELKLESNKDDFKAGEEFGYYAIIDLIESQADSFMLQPKDFGFNDFEKRQAEKK</sequence>
<proteinExistence type="predicted"/>
<dbReference type="EMBL" id="CP019352">
    <property type="protein sequence ID" value="APX99749.1"/>
    <property type="molecule type" value="Genomic_DNA"/>
</dbReference>
<organism evidence="1 2">
    <name type="scientific">Lacinutrix venerupis</name>
    <dbReference type="NCBI Taxonomy" id="1486034"/>
    <lineage>
        <taxon>Bacteria</taxon>
        <taxon>Pseudomonadati</taxon>
        <taxon>Bacteroidota</taxon>
        <taxon>Flavobacteriia</taxon>
        <taxon>Flavobacteriales</taxon>
        <taxon>Flavobacteriaceae</taxon>
        <taxon>Lacinutrix</taxon>
    </lineage>
</organism>
<dbReference type="RefSeq" id="WP_076732376.1">
    <property type="nucleotide sequence ID" value="NZ_CP019352.1"/>
</dbReference>
<dbReference type="AlphaFoldDB" id="A0AAC9LLW4"/>
<dbReference type="KEGG" id="lvn:BWR22_05305"/>
<evidence type="ECO:0000313" key="2">
    <source>
        <dbReference type="Proteomes" id="UP000187506"/>
    </source>
</evidence>
<reference evidence="1 2" key="1">
    <citation type="submission" date="2017-01" db="EMBL/GenBank/DDBJ databases">
        <title>Complete genome of Lacinutrix venerupis DOK2-8 isolated from seawater in Dokdo.</title>
        <authorList>
            <person name="Chi W.-J."/>
            <person name="Kim J.H."/>
        </authorList>
    </citation>
    <scope>NUCLEOTIDE SEQUENCE [LARGE SCALE GENOMIC DNA]</scope>
    <source>
        <strain evidence="1 2">DOK2-8</strain>
    </source>
</reference>
<keyword evidence="2" id="KW-1185">Reference proteome</keyword>
<protein>
    <submittedName>
        <fullName evidence="1">Uncharacterized protein</fullName>
    </submittedName>
</protein>
<evidence type="ECO:0000313" key="1">
    <source>
        <dbReference type="EMBL" id="APX99749.1"/>
    </source>
</evidence>
<dbReference type="Proteomes" id="UP000187506">
    <property type="component" value="Chromosome"/>
</dbReference>
<gene>
    <name evidence="1" type="ORF">BWR22_05305</name>
</gene>
<name>A0AAC9LLW4_9FLAO</name>
<accession>A0AAC9LLW4</accession>